<evidence type="ECO:0000256" key="1">
    <source>
        <dbReference type="SAM" id="MobiDB-lite"/>
    </source>
</evidence>
<dbReference type="SUPFAM" id="SSF56935">
    <property type="entry name" value="Porins"/>
    <property type="match status" value="2"/>
</dbReference>
<evidence type="ECO:0000313" key="4">
    <source>
        <dbReference type="Proteomes" id="UP001556636"/>
    </source>
</evidence>
<protein>
    <submittedName>
        <fullName evidence="3">Outer membrane beta-barrel protein</fullName>
    </submittedName>
</protein>
<feature type="chain" id="PRO_5046908384" evidence="2">
    <location>
        <begin position="26"/>
        <end position="405"/>
    </location>
</feature>
<sequence>MKRSHTPSALVLVAALGTIAGTANAVDPMPVNQDGPVDFIPTLKVSQGYDDNIEEAPDDKKSSNVTKVAPTFLLRAQERANRYQLRYTPTFQRYSHDSDDNRVNHFATATSRLTLNARNRVNLGLNARRNQATLSDTNRDFDESEGDINERYTLDGTYTFGARGAKGQIELDGSYVWNRYSNNLVGGSNNRSEEYDSPRAGATFLWRVAPRTQLLIEGRYADFDYTWSGSDLNSTNLSALVGARWQATAKTSGSVRVGQEDKDFDDAGKEDTDVTRWQAQVNWRPAPHSRVRLNTANSLEEGSQTESTSSGENTIEQTTYGLSWDYDWDGQVSSNVAYRFRDKDYIGGGSDGRNDELHTVSVGVSYSFRRWLDFGVETRFKDNDSSLDGANYDRNTYFLTATLSL</sequence>
<dbReference type="Pfam" id="PF10082">
    <property type="entry name" value="BBP2_2"/>
    <property type="match status" value="1"/>
</dbReference>
<accession>A0ABV3S0P6</accession>
<dbReference type="InterPro" id="IPR018759">
    <property type="entry name" value="BBP2_2"/>
</dbReference>
<dbReference type="EMBL" id="JBAKFG010000003">
    <property type="protein sequence ID" value="MEX0373623.1"/>
    <property type="molecule type" value="Genomic_DNA"/>
</dbReference>
<reference evidence="3 4" key="1">
    <citation type="submission" date="2024-02" db="EMBL/GenBank/DDBJ databases">
        <title>New especies of Spiribacter isolated from saline water.</title>
        <authorList>
            <person name="Leon M.J."/>
            <person name="De La Haba R."/>
            <person name="Sanchez-Porro C."/>
            <person name="Ventosa A."/>
        </authorList>
    </citation>
    <scope>NUCLEOTIDE SEQUENCE [LARGE SCALE GENOMIC DNA]</scope>
    <source>
        <strain evidence="4">ag22IC6-196</strain>
    </source>
</reference>
<gene>
    <name evidence="3" type="ORF">V6X51_09295</name>
</gene>
<dbReference type="Proteomes" id="UP001556636">
    <property type="component" value="Unassembled WGS sequence"/>
</dbReference>
<evidence type="ECO:0000313" key="3">
    <source>
        <dbReference type="EMBL" id="MEX0373623.1"/>
    </source>
</evidence>
<feature type="region of interest" description="Disordered" evidence="1">
    <location>
        <begin position="292"/>
        <end position="313"/>
    </location>
</feature>
<proteinExistence type="predicted"/>
<dbReference type="RefSeq" id="WP_367951805.1">
    <property type="nucleotide sequence ID" value="NZ_JBAKFG010000003.1"/>
</dbReference>
<feature type="compositionally biased region" description="Low complexity" evidence="1">
    <location>
        <begin position="300"/>
        <end position="312"/>
    </location>
</feature>
<feature type="signal peptide" evidence="2">
    <location>
        <begin position="1"/>
        <end position="25"/>
    </location>
</feature>
<organism evidence="3 4">
    <name type="scientific">Spiribacter roseus</name>
    <dbReference type="NCBI Taxonomy" id="1855875"/>
    <lineage>
        <taxon>Bacteria</taxon>
        <taxon>Pseudomonadati</taxon>
        <taxon>Pseudomonadota</taxon>
        <taxon>Gammaproteobacteria</taxon>
        <taxon>Chromatiales</taxon>
        <taxon>Ectothiorhodospiraceae</taxon>
        <taxon>Spiribacter</taxon>
    </lineage>
</organism>
<keyword evidence="2" id="KW-0732">Signal</keyword>
<evidence type="ECO:0000256" key="2">
    <source>
        <dbReference type="SAM" id="SignalP"/>
    </source>
</evidence>
<name>A0ABV3S0P6_9GAMM</name>
<keyword evidence="4" id="KW-1185">Reference proteome</keyword>
<comment type="caution">
    <text evidence="3">The sequence shown here is derived from an EMBL/GenBank/DDBJ whole genome shotgun (WGS) entry which is preliminary data.</text>
</comment>